<dbReference type="SUPFAM" id="SSF160104">
    <property type="entry name" value="Acetoacetate decarboxylase-like"/>
    <property type="match status" value="1"/>
</dbReference>
<dbReference type="GO" id="GO:0016829">
    <property type="term" value="F:lyase activity"/>
    <property type="evidence" value="ECO:0007669"/>
    <property type="project" value="InterPro"/>
</dbReference>
<reference evidence="1 2" key="1">
    <citation type="submission" date="2017-02" db="EMBL/GenBank/DDBJ databases">
        <title>The new phylogeny of genus Mycobacterium.</title>
        <authorList>
            <person name="Tortoli E."/>
            <person name="Trovato A."/>
            <person name="Cirillo D.M."/>
        </authorList>
    </citation>
    <scope>NUCLEOTIDE SEQUENCE [LARGE SCALE GENOMIC DNA]</scope>
    <source>
        <strain evidence="1 2">DSM 45000</strain>
    </source>
</reference>
<name>A0A1X0I5I9_9MYCO</name>
<evidence type="ECO:0000313" key="2">
    <source>
        <dbReference type="Proteomes" id="UP000192513"/>
    </source>
</evidence>
<dbReference type="InterPro" id="IPR010451">
    <property type="entry name" value="Acetoacetate_decarboxylase"/>
</dbReference>
<proteinExistence type="predicted"/>
<dbReference type="EMBL" id="MVIE01000037">
    <property type="protein sequence ID" value="ORB35449.1"/>
    <property type="molecule type" value="Genomic_DNA"/>
</dbReference>
<keyword evidence="2" id="KW-1185">Reference proteome</keyword>
<comment type="caution">
    <text evidence="1">The sequence shown here is derived from an EMBL/GenBank/DDBJ whole genome shotgun (WGS) entry which is preliminary data.</text>
</comment>
<dbReference type="InterPro" id="IPR023375">
    <property type="entry name" value="ADC_dom_sf"/>
</dbReference>
<sequence>MLEMSSADQGFTCHPGERYEMPIVFGPTELPQVSRWGYLRALDISFVTDPVAVRPLVPTELDLPEQPTVIISRRSFDQVDYLAGHGYEELCVGISVTHNGDEGATRGNFWPVMWVDQIRPITVGREFTGFAKLGADFSPIHDESGDLSWEMSEYGTVLARGTVRNAKPVDDVALEKIARSGSIGYAFCSRYIPPVVNSPGVDEVTRCEMRSQITSVQVGEGELELFSPSWKDAPNGARAMSALAALPILQLRRAMVIEGSSSFDRSTITALPRVRSLRTATTAVAASGSAN</sequence>
<organism evidence="1 2">
    <name type="scientific">Mycobacterium paraseoulense</name>
    <dbReference type="NCBI Taxonomy" id="590652"/>
    <lineage>
        <taxon>Bacteria</taxon>
        <taxon>Bacillati</taxon>
        <taxon>Actinomycetota</taxon>
        <taxon>Actinomycetes</taxon>
        <taxon>Mycobacteriales</taxon>
        <taxon>Mycobacteriaceae</taxon>
        <taxon>Mycobacterium</taxon>
    </lineage>
</organism>
<dbReference type="Proteomes" id="UP000192513">
    <property type="component" value="Unassembled WGS sequence"/>
</dbReference>
<dbReference type="Gene3D" id="2.40.400.10">
    <property type="entry name" value="Acetoacetate decarboxylase-like"/>
    <property type="match status" value="1"/>
</dbReference>
<dbReference type="AlphaFoldDB" id="A0A1X0I5I9"/>
<gene>
    <name evidence="1" type="ORF">BST39_22445</name>
</gene>
<accession>A0A1X0I5I9</accession>
<protein>
    <recommendedName>
        <fullName evidence="3">Acetoacetate decarboxylase</fullName>
    </recommendedName>
</protein>
<evidence type="ECO:0008006" key="3">
    <source>
        <dbReference type="Google" id="ProtNLM"/>
    </source>
</evidence>
<dbReference type="Pfam" id="PF06314">
    <property type="entry name" value="ADC"/>
    <property type="match status" value="1"/>
</dbReference>
<evidence type="ECO:0000313" key="1">
    <source>
        <dbReference type="EMBL" id="ORB35449.1"/>
    </source>
</evidence>
<dbReference type="STRING" id="590652.BST39_22445"/>